<dbReference type="AlphaFoldDB" id="F6EYY5"/>
<dbReference type="Proteomes" id="UP000007150">
    <property type="component" value="Chromosome 1"/>
</dbReference>
<dbReference type="InterPro" id="IPR008927">
    <property type="entry name" value="6-PGluconate_DH-like_C_sf"/>
</dbReference>
<evidence type="ECO:0000313" key="7">
    <source>
        <dbReference type="Proteomes" id="UP000007150"/>
    </source>
</evidence>
<evidence type="ECO:0000259" key="5">
    <source>
        <dbReference type="Pfam" id="PF14833"/>
    </source>
</evidence>
<proteinExistence type="predicted"/>
<dbReference type="STRING" id="690566.Sphch_0682"/>
<evidence type="ECO:0000313" key="6">
    <source>
        <dbReference type="EMBL" id="AEG48377.1"/>
    </source>
</evidence>
<evidence type="ECO:0000256" key="3">
    <source>
        <dbReference type="PIRSR" id="PIRSR000103-1"/>
    </source>
</evidence>
<dbReference type="SUPFAM" id="SSF51735">
    <property type="entry name" value="NAD(P)-binding Rossmann-fold domains"/>
    <property type="match status" value="1"/>
</dbReference>
<dbReference type="Gene3D" id="3.40.50.720">
    <property type="entry name" value="NAD(P)-binding Rossmann-like Domain"/>
    <property type="match status" value="1"/>
</dbReference>
<dbReference type="SUPFAM" id="SSF48179">
    <property type="entry name" value="6-phosphogluconate dehydrogenase C-terminal domain-like"/>
    <property type="match status" value="1"/>
</dbReference>
<dbReference type="KEGG" id="sch:Sphch_0682"/>
<dbReference type="PANTHER" id="PTHR43060">
    <property type="entry name" value="3-HYDROXYISOBUTYRATE DEHYDROGENASE-LIKE 1, MITOCHONDRIAL-RELATED"/>
    <property type="match status" value="1"/>
</dbReference>
<dbReference type="InterPro" id="IPR013328">
    <property type="entry name" value="6PGD_dom2"/>
</dbReference>
<keyword evidence="7" id="KW-1185">Reference proteome</keyword>
<dbReference type="EMBL" id="CP002798">
    <property type="protein sequence ID" value="AEG48377.1"/>
    <property type="molecule type" value="Genomic_DNA"/>
</dbReference>
<feature type="domain" description="6-phosphogluconate dehydrogenase NADP-binding" evidence="4">
    <location>
        <begin position="5"/>
        <end position="160"/>
    </location>
</feature>
<evidence type="ECO:0000259" key="4">
    <source>
        <dbReference type="Pfam" id="PF03446"/>
    </source>
</evidence>
<dbReference type="Pfam" id="PF03446">
    <property type="entry name" value="NAD_binding_2"/>
    <property type="match status" value="1"/>
</dbReference>
<dbReference type="PANTHER" id="PTHR43060:SF15">
    <property type="entry name" value="3-HYDROXYISOBUTYRATE DEHYDROGENASE-LIKE 1, MITOCHONDRIAL-RELATED"/>
    <property type="match status" value="1"/>
</dbReference>
<dbReference type="InterPro" id="IPR006115">
    <property type="entry name" value="6PGDH_NADP-bd"/>
</dbReference>
<dbReference type="GO" id="GO:0051287">
    <property type="term" value="F:NAD binding"/>
    <property type="evidence" value="ECO:0007669"/>
    <property type="project" value="InterPro"/>
</dbReference>
<feature type="active site" evidence="3">
    <location>
        <position position="173"/>
    </location>
</feature>
<feature type="domain" description="3-hydroxyisobutyrate dehydrogenase-like NAD-binding" evidence="5">
    <location>
        <begin position="167"/>
        <end position="286"/>
    </location>
</feature>
<dbReference type="GO" id="GO:0050661">
    <property type="term" value="F:NADP binding"/>
    <property type="evidence" value="ECO:0007669"/>
    <property type="project" value="InterPro"/>
</dbReference>
<evidence type="ECO:0000256" key="2">
    <source>
        <dbReference type="ARBA" id="ARBA00023027"/>
    </source>
</evidence>
<dbReference type="InterPro" id="IPR036291">
    <property type="entry name" value="NAD(P)-bd_dom_sf"/>
</dbReference>
<evidence type="ECO:0000256" key="1">
    <source>
        <dbReference type="ARBA" id="ARBA00023002"/>
    </source>
</evidence>
<dbReference type="Gene3D" id="1.10.1040.10">
    <property type="entry name" value="N-(1-d-carboxylethyl)-l-norvaline Dehydrogenase, domain 2"/>
    <property type="match status" value="1"/>
</dbReference>
<accession>F6EYY5</accession>
<keyword evidence="2" id="KW-0520">NAD</keyword>
<reference evidence="6 7" key="1">
    <citation type="submission" date="2011-05" db="EMBL/GenBank/DDBJ databases">
        <title>Complete sequence of chromosome 1 of Sphingobium chlorophenolicum L-1.</title>
        <authorList>
            <consortium name="US DOE Joint Genome Institute"/>
            <person name="Lucas S."/>
            <person name="Han J."/>
            <person name="Lapidus A."/>
            <person name="Cheng J.-F."/>
            <person name="Goodwin L."/>
            <person name="Pitluck S."/>
            <person name="Peters L."/>
            <person name="Daligault H."/>
            <person name="Han C."/>
            <person name="Tapia R."/>
            <person name="Land M."/>
            <person name="Hauser L."/>
            <person name="Kyrpides N."/>
            <person name="Ivanova N."/>
            <person name="Pagani I."/>
            <person name="Turner P."/>
            <person name="Copley S."/>
            <person name="Woyke T."/>
        </authorList>
    </citation>
    <scope>NUCLEOTIDE SEQUENCE [LARGE SCALE GENOMIC DNA]</scope>
    <source>
        <strain evidence="6 7">L-1</strain>
    </source>
</reference>
<dbReference type="Pfam" id="PF14833">
    <property type="entry name" value="NAD_binding_11"/>
    <property type="match status" value="1"/>
</dbReference>
<dbReference type="PIRSF" id="PIRSF000103">
    <property type="entry name" value="HIBADH"/>
    <property type="match status" value="1"/>
</dbReference>
<dbReference type="EC" id="1.1.1.60" evidence="6"/>
<dbReference type="RefSeq" id="WP_013846642.1">
    <property type="nucleotide sequence ID" value="NC_015593.1"/>
</dbReference>
<organism evidence="6 7">
    <name type="scientific">Sphingobium chlorophenolicum L-1</name>
    <dbReference type="NCBI Taxonomy" id="690566"/>
    <lineage>
        <taxon>Bacteria</taxon>
        <taxon>Pseudomonadati</taxon>
        <taxon>Pseudomonadota</taxon>
        <taxon>Alphaproteobacteria</taxon>
        <taxon>Sphingomonadales</taxon>
        <taxon>Sphingomonadaceae</taxon>
        <taxon>Sphingobium</taxon>
    </lineage>
</organism>
<name>F6EYY5_SPHCR</name>
<dbReference type="InterPro" id="IPR029154">
    <property type="entry name" value="HIBADH-like_NADP-bd"/>
</dbReference>
<dbReference type="HOGENOM" id="CLU_035117_1_0_5"/>
<dbReference type="GO" id="GO:0008679">
    <property type="term" value="F:2-hydroxy-3-oxopropionate reductase activity"/>
    <property type="evidence" value="ECO:0007669"/>
    <property type="project" value="UniProtKB-EC"/>
</dbReference>
<dbReference type="InterPro" id="IPR015815">
    <property type="entry name" value="HIBADH-related"/>
</dbReference>
<keyword evidence="1 6" id="KW-0560">Oxidoreductase</keyword>
<protein>
    <submittedName>
        <fullName evidence="6">2-hydroxy-3-oxopropionate reductase</fullName>
        <ecNumber evidence="6">1.1.1.60</ecNumber>
    </submittedName>
</protein>
<sequence length="297" mass="30347">MIDRVALLGTGLMGGPMARNLVRAGYGLSVWNRTQAKAAALAEEGAVVAETARMCVADADVVIFMLSDGPTCDRLLFDEDSGGVAGSIKPGATVVMMSSIAPDSARRQAERLAALGVDYIDAPVSGGERGAIKASLTIFAGGAPEIVERISPVLGALGRVNLVGGVGSGQLVKLANQMIVGITIEAVAEALLLIERGGGRPAAAFAALEGGFADSTVLRQHGARMLSGDHVPGGTVATQLKDLRMATAMADDLGLSLPLLSEAEAMFRQAASGPDAALDHSAVHRTLRGLQPAEIQS</sequence>
<gene>
    <name evidence="6" type="ORF">Sphch_0682</name>
</gene>